<feature type="region of interest" description="Disordered" evidence="10">
    <location>
        <begin position="119"/>
        <end position="173"/>
    </location>
</feature>
<accession>A0A1D1ZVJ4</accession>
<evidence type="ECO:0000256" key="3">
    <source>
        <dbReference type="ARBA" id="ARBA00022448"/>
    </source>
</evidence>
<dbReference type="PANTHER" id="PTHR13050:SF7">
    <property type="entry name" value="VESICLE TRANSPORT PROTEIN USE1"/>
    <property type="match status" value="1"/>
</dbReference>
<evidence type="ECO:0000256" key="4">
    <source>
        <dbReference type="ARBA" id="ARBA00022692"/>
    </source>
</evidence>
<evidence type="ECO:0000313" key="12">
    <source>
        <dbReference type="EMBL" id="JAT70952.1"/>
    </source>
</evidence>
<keyword evidence="7" id="KW-0653">Protein transport</keyword>
<keyword evidence="4 11" id="KW-0812">Transmembrane</keyword>
<dbReference type="CDD" id="cd15860">
    <property type="entry name" value="SNARE_USE1"/>
    <property type="match status" value="1"/>
</dbReference>
<protein>
    <submittedName>
        <fullName evidence="12">Uncharacterized protein</fullName>
    </submittedName>
</protein>
<dbReference type="EMBL" id="GDKF01007670">
    <property type="protein sequence ID" value="JAT70952.1"/>
    <property type="molecule type" value="Transcribed_RNA"/>
</dbReference>
<reference evidence="12" key="1">
    <citation type="submission" date="2015-08" db="EMBL/GenBank/DDBJ databases">
        <authorList>
            <person name="Babu N.S."/>
            <person name="Beckwith C.J."/>
            <person name="Beseler K.G."/>
            <person name="Brison A."/>
            <person name="Carone J.V."/>
            <person name="Caskin T.P."/>
            <person name="Diamond M."/>
            <person name="Durham M.E."/>
            <person name="Foxe J.M."/>
            <person name="Go M."/>
            <person name="Henderson B.A."/>
            <person name="Jones I.B."/>
            <person name="McGettigan J.A."/>
            <person name="Micheletti S.J."/>
            <person name="Nasrallah M.E."/>
            <person name="Ortiz D."/>
            <person name="Piller C.R."/>
            <person name="Privatt S.R."/>
            <person name="Schneider S.L."/>
            <person name="Sharp S."/>
            <person name="Smith T.C."/>
            <person name="Stanton J.D."/>
            <person name="Ullery H.E."/>
            <person name="Wilson R.J."/>
            <person name="Serrano M.G."/>
            <person name="Buck G."/>
            <person name="Lee V."/>
            <person name="Wang Y."/>
            <person name="Carvalho R."/>
            <person name="Voegtly L."/>
            <person name="Shi R."/>
            <person name="Duckworth R."/>
            <person name="Johnson A."/>
            <person name="Loviza R."/>
            <person name="Walstead R."/>
            <person name="Shah Z."/>
            <person name="Kiflezghi M."/>
            <person name="Wade K."/>
            <person name="Ball S.L."/>
            <person name="Bradley K.W."/>
            <person name="Asai D.J."/>
            <person name="Bowman C.A."/>
            <person name="Russell D.A."/>
            <person name="Pope W.H."/>
            <person name="Jacobs-Sera D."/>
            <person name="Hendrix R.W."/>
            <person name="Hatfull G.F."/>
        </authorList>
    </citation>
    <scope>NUCLEOTIDE SEQUENCE</scope>
</reference>
<keyword evidence="3" id="KW-0813">Transport</keyword>
<keyword evidence="8 11" id="KW-1133">Transmembrane helix</keyword>
<evidence type="ECO:0000256" key="9">
    <source>
        <dbReference type="ARBA" id="ARBA00023136"/>
    </source>
</evidence>
<dbReference type="GO" id="GO:0015031">
    <property type="term" value="P:protein transport"/>
    <property type="evidence" value="ECO:0007669"/>
    <property type="project" value="UniProtKB-KW"/>
</dbReference>
<feature type="non-terminal residue" evidence="12">
    <location>
        <position position="1"/>
    </location>
</feature>
<evidence type="ECO:0000256" key="10">
    <source>
        <dbReference type="SAM" id="MobiDB-lite"/>
    </source>
</evidence>
<dbReference type="PANTHER" id="PTHR13050">
    <property type="entry name" value="USE1-LIKE PROTEIN"/>
    <property type="match status" value="1"/>
</dbReference>
<evidence type="ECO:0000256" key="1">
    <source>
        <dbReference type="ARBA" id="ARBA00004163"/>
    </source>
</evidence>
<comment type="similarity">
    <text evidence="2">Belongs to the USE1 family.</text>
</comment>
<comment type="subcellular location">
    <subcellularLocation>
        <location evidence="1">Endoplasmic reticulum membrane</location>
        <topology evidence="1">Single-pass type IV membrane protein</topology>
    </subcellularLocation>
</comment>
<gene>
    <name evidence="12" type="ORF">g.3532</name>
</gene>
<sequence length="295" mass="31949">LKEGESCKPFYPGNAVLDHLIATGAMSTATLPSPRTGTFLEVSFRRLLEECEAVVQGSDRSQPEFAHWPVSPLFHHYIATLEEQLVELQKVSGSRLEPEVLRAYRGAVAALRASLQEPAVPATFQGPDPFISEETQPAEQADPAAPPSPRSGLGLRRRNGPGPDADDDRGLDSQAQLQDALTDELAVLAASLKSNTLAMEGRVRERGSLLDATETALDRSLVGVKASNLGATAIHRKRRMGFCLTLLALLGIVSAFVGMYLFIKLTSLAGYRAVKVVHVTHARGQDRWAPQHLEL</sequence>
<dbReference type="GO" id="GO:0005789">
    <property type="term" value="C:endoplasmic reticulum membrane"/>
    <property type="evidence" value="ECO:0007669"/>
    <property type="project" value="UniProtKB-SubCell"/>
</dbReference>
<name>A0A1D1ZVJ4_AUXPR</name>
<proteinExistence type="inferred from homology"/>
<evidence type="ECO:0000256" key="2">
    <source>
        <dbReference type="ARBA" id="ARBA00007891"/>
    </source>
</evidence>
<keyword evidence="6" id="KW-0931">ER-Golgi transport</keyword>
<dbReference type="InterPro" id="IPR019150">
    <property type="entry name" value="Vesicle_transport_protein_Use1"/>
</dbReference>
<evidence type="ECO:0000256" key="6">
    <source>
        <dbReference type="ARBA" id="ARBA00022892"/>
    </source>
</evidence>
<organism evidence="12">
    <name type="scientific">Auxenochlorella protothecoides</name>
    <name type="common">Green microalga</name>
    <name type="synonym">Chlorella protothecoides</name>
    <dbReference type="NCBI Taxonomy" id="3075"/>
    <lineage>
        <taxon>Eukaryota</taxon>
        <taxon>Viridiplantae</taxon>
        <taxon>Chlorophyta</taxon>
        <taxon>core chlorophytes</taxon>
        <taxon>Trebouxiophyceae</taxon>
        <taxon>Chlorellales</taxon>
        <taxon>Chlorellaceae</taxon>
        <taxon>Auxenochlorella</taxon>
    </lineage>
</organism>
<feature type="transmembrane region" description="Helical" evidence="11">
    <location>
        <begin position="242"/>
        <end position="263"/>
    </location>
</feature>
<evidence type="ECO:0000256" key="7">
    <source>
        <dbReference type="ARBA" id="ARBA00022927"/>
    </source>
</evidence>
<dbReference type="GO" id="GO:0006890">
    <property type="term" value="P:retrograde vesicle-mediated transport, Golgi to endoplasmic reticulum"/>
    <property type="evidence" value="ECO:0007669"/>
    <property type="project" value="TreeGrafter"/>
</dbReference>
<keyword evidence="5" id="KW-0256">Endoplasmic reticulum</keyword>
<evidence type="ECO:0000256" key="8">
    <source>
        <dbReference type="ARBA" id="ARBA00022989"/>
    </source>
</evidence>
<evidence type="ECO:0000256" key="5">
    <source>
        <dbReference type="ARBA" id="ARBA00022824"/>
    </source>
</evidence>
<dbReference type="GO" id="GO:0005484">
    <property type="term" value="F:SNAP receptor activity"/>
    <property type="evidence" value="ECO:0007669"/>
    <property type="project" value="TreeGrafter"/>
</dbReference>
<evidence type="ECO:0000256" key="11">
    <source>
        <dbReference type="SAM" id="Phobius"/>
    </source>
</evidence>
<dbReference type="GO" id="GO:0031201">
    <property type="term" value="C:SNARE complex"/>
    <property type="evidence" value="ECO:0007669"/>
    <property type="project" value="TreeGrafter"/>
</dbReference>
<dbReference type="AlphaFoldDB" id="A0A1D1ZVJ4"/>
<keyword evidence="9 11" id="KW-0472">Membrane</keyword>
<dbReference type="Pfam" id="PF09753">
    <property type="entry name" value="Use1"/>
    <property type="match status" value="1"/>
</dbReference>